<organism evidence="1 2">
    <name type="scientific">Ancylostoma caninum</name>
    <name type="common">Dog hookworm</name>
    <dbReference type="NCBI Taxonomy" id="29170"/>
    <lineage>
        <taxon>Eukaryota</taxon>
        <taxon>Metazoa</taxon>
        <taxon>Ecdysozoa</taxon>
        <taxon>Nematoda</taxon>
        <taxon>Chromadorea</taxon>
        <taxon>Rhabditida</taxon>
        <taxon>Rhabditina</taxon>
        <taxon>Rhabditomorpha</taxon>
        <taxon>Strongyloidea</taxon>
        <taxon>Ancylostomatidae</taxon>
        <taxon>Ancylostomatinae</taxon>
        <taxon>Ancylostoma</taxon>
    </lineage>
</organism>
<comment type="caution">
    <text evidence="1">The sequence shown here is derived from an EMBL/GenBank/DDBJ whole genome shotgun (WGS) entry which is preliminary data.</text>
</comment>
<gene>
    <name evidence="1" type="ORF">ANCCAN_06393</name>
</gene>
<sequence length="42" mass="4802">MTSSVERFLSTVTVSLILGWRSPLKRCAQRNEITLITSQLHK</sequence>
<dbReference type="Proteomes" id="UP000252519">
    <property type="component" value="Unassembled WGS sequence"/>
</dbReference>
<protein>
    <submittedName>
        <fullName evidence="1">Uncharacterized protein</fullName>
    </submittedName>
</protein>
<dbReference type="AlphaFoldDB" id="A0A368GSY4"/>
<evidence type="ECO:0000313" key="1">
    <source>
        <dbReference type="EMBL" id="RCN47496.1"/>
    </source>
</evidence>
<reference evidence="1 2" key="1">
    <citation type="submission" date="2014-10" db="EMBL/GenBank/DDBJ databases">
        <title>Draft genome of the hookworm Ancylostoma caninum.</title>
        <authorList>
            <person name="Mitreva M."/>
        </authorList>
    </citation>
    <scope>NUCLEOTIDE SEQUENCE [LARGE SCALE GENOMIC DNA]</scope>
    <source>
        <strain evidence="1 2">Baltimore</strain>
    </source>
</reference>
<dbReference type="EMBL" id="JOJR01000061">
    <property type="protein sequence ID" value="RCN47496.1"/>
    <property type="molecule type" value="Genomic_DNA"/>
</dbReference>
<proteinExistence type="predicted"/>
<name>A0A368GSY4_ANCCA</name>
<accession>A0A368GSY4</accession>
<keyword evidence="2" id="KW-1185">Reference proteome</keyword>
<evidence type="ECO:0000313" key="2">
    <source>
        <dbReference type="Proteomes" id="UP000252519"/>
    </source>
</evidence>